<dbReference type="AlphaFoldDB" id="A0A5N6FTZ2"/>
<reference evidence="1 2" key="1">
    <citation type="submission" date="2019-04" db="EMBL/GenBank/DDBJ databases">
        <title>Aspergillus burnettii sp. nov., novel species from soil in southeast Queensland.</title>
        <authorList>
            <person name="Gilchrist C.L.M."/>
            <person name="Pitt J.I."/>
            <person name="Lange L."/>
            <person name="Lacey H.J."/>
            <person name="Vuong D."/>
            <person name="Midgley D.J."/>
            <person name="Greenfield P."/>
            <person name="Bradbury M."/>
            <person name="Lacey E."/>
            <person name="Busk P.K."/>
            <person name="Pilgaard B."/>
            <person name="Chooi Y.H."/>
            <person name="Piggott A.M."/>
        </authorList>
    </citation>
    <scope>NUCLEOTIDE SEQUENCE [LARGE SCALE GENOMIC DNA]</scope>
    <source>
        <strain evidence="1 2">FRR 5400</strain>
    </source>
</reference>
<gene>
    <name evidence="1" type="ORF">ETB97_000678</name>
</gene>
<evidence type="ECO:0000313" key="1">
    <source>
        <dbReference type="EMBL" id="KAF5866144.1"/>
    </source>
</evidence>
<accession>A0A5N6FTZ2</accession>
<sequence length="184" mass="21017">MSESPYPIKEVRCEGHTPCDCDESYFQALRDWVRLAAAFGWPETVRKVALGYLSKVKTLEDTVILMDTIRICPHGQLIMLGVELPLEHKEGNYPIDIAWANNVPLVYTMFRWFNGDTIHRICIESAEEWVSYEEEMFAFEPSSGLFKKKDFKCLENATAVAQVMLAADRTVESVVSDVRVVTIF</sequence>
<evidence type="ECO:0000313" key="2">
    <source>
        <dbReference type="Proteomes" id="UP000541154"/>
    </source>
</evidence>
<organism evidence="1 2">
    <name type="scientific">Petromyces alliaceus</name>
    <name type="common">Aspergillus alliaceus</name>
    <dbReference type="NCBI Taxonomy" id="209559"/>
    <lineage>
        <taxon>Eukaryota</taxon>
        <taxon>Fungi</taxon>
        <taxon>Dikarya</taxon>
        <taxon>Ascomycota</taxon>
        <taxon>Pezizomycotina</taxon>
        <taxon>Eurotiomycetes</taxon>
        <taxon>Eurotiomycetidae</taxon>
        <taxon>Eurotiales</taxon>
        <taxon>Aspergillaceae</taxon>
        <taxon>Aspergillus</taxon>
        <taxon>Aspergillus subgen. Circumdati</taxon>
    </lineage>
</organism>
<dbReference type="EMBL" id="SPNV01000011">
    <property type="protein sequence ID" value="KAF5866144.1"/>
    <property type="molecule type" value="Genomic_DNA"/>
</dbReference>
<dbReference type="OMA" id="HRICIES"/>
<keyword evidence="2" id="KW-1185">Reference proteome</keyword>
<protein>
    <submittedName>
        <fullName evidence="1">Uncharacterized protein</fullName>
    </submittedName>
</protein>
<comment type="caution">
    <text evidence="1">The sequence shown here is derived from an EMBL/GenBank/DDBJ whole genome shotgun (WGS) entry which is preliminary data.</text>
</comment>
<name>A0A5N6FTZ2_PETAA</name>
<dbReference type="Proteomes" id="UP000541154">
    <property type="component" value="Unassembled WGS sequence"/>
</dbReference>
<proteinExistence type="predicted"/>
<accession>A0A8H6EB02</accession>